<dbReference type="EC" id="5.4.99.25" evidence="5"/>
<dbReference type="HAMAP" id="MF_01080">
    <property type="entry name" value="TruB_bact"/>
    <property type="match status" value="1"/>
</dbReference>
<evidence type="ECO:0000256" key="5">
    <source>
        <dbReference type="HAMAP-Rule" id="MF_01080"/>
    </source>
</evidence>
<organism evidence="9 10">
    <name type="scientific">Candidatus Segetimicrobium genomatis</name>
    <dbReference type="NCBI Taxonomy" id="2569760"/>
    <lineage>
        <taxon>Bacteria</taxon>
        <taxon>Bacillati</taxon>
        <taxon>Candidatus Sysuimicrobiota</taxon>
        <taxon>Candidatus Sysuimicrobiia</taxon>
        <taxon>Candidatus Sysuimicrobiales</taxon>
        <taxon>Candidatus Segetimicrobiaceae</taxon>
        <taxon>Candidatus Segetimicrobium</taxon>
    </lineage>
</organism>
<evidence type="ECO:0000256" key="1">
    <source>
        <dbReference type="ARBA" id="ARBA00000385"/>
    </source>
</evidence>
<dbReference type="InterPro" id="IPR020103">
    <property type="entry name" value="PsdUridine_synth_cat_dom_sf"/>
</dbReference>
<evidence type="ECO:0000259" key="8">
    <source>
        <dbReference type="Pfam" id="PF16198"/>
    </source>
</evidence>
<dbReference type="SUPFAM" id="SSF55120">
    <property type="entry name" value="Pseudouridine synthase"/>
    <property type="match status" value="1"/>
</dbReference>
<dbReference type="NCBIfam" id="TIGR00431">
    <property type="entry name" value="TruB"/>
    <property type="match status" value="1"/>
</dbReference>
<dbReference type="InterPro" id="IPR002501">
    <property type="entry name" value="PsdUridine_synth_N"/>
</dbReference>
<evidence type="ECO:0000256" key="6">
    <source>
        <dbReference type="SAM" id="MobiDB-lite"/>
    </source>
</evidence>
<evidence type="ECO:0000256" key="4">
    <source>
        <dbReference type="ARBA" id="ARBA00023235"/>
    </source>
</evidence>
<evidence type="ECO:0000256" key="2">
    <source>
        <dbReference type="ARBA" id="ARBA00005642"/>
    </source>
</evidence>
<reference evidence="9 10" key="1">
    <citation type="journal article" date="2019" name="Nat. Microbiol.">
        <title>Mediterranean grassland soil C-N compound turnover is dependent on rainfall and depth, and is mediated by genomically divergent microorganisms.</title>
        <authorList>
            <person name="Diamond S."/>
            <person name="Andeer P.F."/>
            <person name="Li Z."/>
            <person name="Crits-Christoph A."/>
            <person name="Burstein D."/>
            <person name="Anantharaman K."/>
            <person name="Lane K.R."/>
            <person name="Thomas B.C."/>
            <person name="Pan C."/>
            <person name="Northen T.R."/>
            <person name="Banfield J.F."/>
        </authorList>
    </citation>
    <scope>NUCLEOTIDE SEQUENCE [LARGE SCALE GENOMIC DNA]</scope>
    <source>
        <strain evidence="9">NP_6</strain>
    </source>
</reference>
<feature type="active site" description="Nucleophile" evidence="5">
    <location>
        <position position="38"/>
    </location>
</feature>
<comment type="caution">
    <text evidence="9">The sequence shown here is derived from an EMBL/GenBank/DDBJ whole genome shotgun (WGS) entry which is preliminary data.</text>
</comment>
<feature type="domain" description="Pseudouridine synthase II N-terminal" evidence="7">
    <location>
        <begin position="23"/>
        <end position="180"/>
    </location>
</feature>
<name>A0A537JC82_9BACT</name>
<dbReference type="CDD" id="cd02573">
    <property type="entry name" value="PseudoU_synth_EcTruB"/>
    <property type="match status" value="1"/>
</dbReference>
<evidence type="ECO:0000313" key="10">
    <source>
        <dbReference type="Proteomes" id="UP000318093"/>
    </source>
</evidence>
<evidence type="ECO:0000313" key="9">
    <source>
        <dbReference type="EMBL" id="TMI81158.1"/>
    </source>
</evidence>
<proteinExistence type="inferred from homology"/>
<sequence>MDGVLNLLKPPGMTSHDVVDVVRRAAGLRRVGHTGTLDPGAAGVLVCCLGRATRLSEILMETDKEYRVELRLGIRTSTGDAYGEPLPPDPSGGMSQARPPLTRSALEAVLKRFIGEILQVPPMVSAIHHDGARLYQLARRGEAVELQPRSVTVHRIEILWVNRDRSSALLEIACGRGTYIRKLCADIGDALGLGGYAHFMVRTRSGRFQIEEAVTLEELAEIAGRGALTEVVMSMDQAVAHLPAVDLPERSVSEVLNGHAIPLWKLGEAALAEDGGAGPAGARLVRLRSRRGALIALARIDAGMLRPVKVLAGAEGGLVAHRPRPG</sequence>
<dbReference type="Pfam" id="PF01509">
    <property type="entry name" value="TruB_N"/>
    <property type="match status" value="1"/>
</dbReference>
<dbReference type="Proteomes" id="UP000318093">
    <property type="component" value="Unassembled WGS sequence"/>
</dbReference>
<dbReference type="GO" id="GO:0003723">
    <property type="term" value="F:RNA binding"/>
    <property type="evidence" value="ECO:0007669"/>
    <property type="project" value="InterPro"/>
</dbReference>
<comment type="function">
    <text evidence="5">Responsible for synthesis of pseudouridine from uracil-55 in the psi GC loop of transfer RNAs.</text>
</comment>
<evidence type="ECO:0000256" key="3">
    <source>
        <dbReference type="ARBA" id="ARBA00022694"/>
    </source>
</evidence>
<dbReference type="PANTHER" id="PTHR13767">
    <property type="entry name" value="TRNA-PSEUDOURIDINE SYNTHASE"/>
    <property type="match status" value="1"/>
</dbReference>
<dbReference type="InterPro" id="IPR032819">
    <property type="entry name" value="TruB_C"/>
</dbReference>
<dbReference type="PANTHER" id="PTHR13767:SF2">
    <property type="entry name" value="PSEUDOURIDYLATE SYNTHASE TRUB1"/>
    <property type="match status" value="1"/>
</dbReference>
<protein>
    <recommendedName>
        <fullName evidence="5">tRNA pseudouridine synthase B</fullName>
        <ecNumber evidence="5">5.4.99.25</ecNumber>
    </recommendedName>
    <alternativeName>
        <fullName evidence="5">tRNA pseudouridine(55) synthase</fullName>
        <shortName evidence="5">Psi55 synthase</shortName>
    </alternativeName>
    <alternativeName>
        <fullName evidence="5">tRNA pseudouridylate synthase</fullName>
    </alternativeName>
    <alternativeName>
        <fullName evidence="5">tRNA-uridine isomerase</fullName>
    </alternativeName>
</protein>
<dbReference type="Gene3D" id="3.30.2350.10">
    <property type="entry name" value="Pseudouridine synthase"/>
    <property type="match status" value="1"/>
</dbReference>
<evidence type="ECO:0000259" key="7">
    <source>
        <dbReference type="Pfam" id="PF01509"/>
    </source>
</evidence>
<dbReference type="EMBL" id="VBAN01000220">
    <property type="protein sequence ID" value="TMI81158.1"/>
    <property type="molecule type" value="Genomic_DNA"/>
</dbReference>
<comment type="catalytic activity">
    <reaction evidence="1 5">
        <text>uridine(55) in tRNA = pseudouridine(55) in tRNA</text>
        <dbReference type="Rhea" id="RHEA:42532"/>
        <dbReference type="Rhea" id="RHEA-COMP:10101"/>
        <dbReference type="Rhea" id="RHEA-COMP:10102"/>
        <dbReference type="ChEBI" id="CHEBI:65314"/>
        <dbReference type="ChEBI" id="CHEBI:65315"/>
        <dbReference type="EC" id="5.4.99.25"/>
    </reaction>
</comment>
<dbReference type="GO" id="GO:0031119">
    <property type="term" value="P:tRNA pseudouridine synthesis"/>
    <property type="evidence" value="ECO:0007669"/>
    <property type="project" value="UniProtKB-UniRule"/>
</dbReference>
<dbReference type="GO" id="GO:0160148">
    <property type="term" value="F:tRNA pseudouridine(55) synthase activity"/>
    <property type="evidence" value="ECO:0007669"/>
    <property type="project" value="UniProtKB-EC"/>
</dbReference>
<comment type="similarity">
    <text evidence="2 5">Belongs to the pseudouridine synthase TruB family. Type 1 subfamily.</text>
</comment>
<dbReference type="AlphaFoldDB" id="A0A537JC82"/>
<keyword evidence="4 5" id="KW-0413">Isomerase</keyword>
<feature type="domain" description="tRNA pseudouridylate synthase B C-terminal" evidence="8">
    <location>
        <begin position="181"/>
        <end position="239"/>
    </location>
</feature>
<accession>A0A537JC82</accession>
<feature type="region of interest" description="Disordered" evidence="6">
    <location>
        <begin position="79"/>
        <end position="99"/>
    </location>
</feature>
<keyword evidence="3 5" id="KW-0819">tRNA processing</keyword>
<dbReference type="Pfam" id="PF16198">
    <property type="entry name" value="TruB_C_2"/>
    <property type="match status" value="1"/>
</dbReference>
<gene>
    <name evidence="5 9" type="primary">truB</name>
    <name evidence="9" type="ORF">E6H03_07325</name>
</gene>
<dbReference type="InterPro" id="IPR014780">
    <property type="entry name" value="tRNA_psdUridine_synth_TruB"/>
</dbReference>
<dbReference type="GO" id="GO:1990481">
    <property type="term" value="P:mRNA pseudouridine synthesis"/>
    <property type="evidence" value="ECO:0007669"/>
    <property type="project" value="TreeGrafter"/>
</dbReference>